<feature type="domain" description="WCX" evidence="2">
    <location>
        <begin position="225"/>
        <end position="298"/>
    </location>
</feature>
<sequence>MGSRTEGLQRLLVIINKLKGKKRYIPVRELKRYIAEAMEMRGYSGKSGRTLERDIDDIQSLFGITIAYAKREQGYYIKEEDENIPERYGQLLQNFDLLNALEEDTNLSTYVLAEHHRPLPSECLPMLISAIKHTHPVVFRYTLVRQGDKVEEKKVLPHYLKESNQRWYLLAYEGDVLKTFGVDRIRDLRICASETFKRNMDINVDELFRDCYGIWNQPDIPVEDVELKYDALDGKFLKSVPLHHSQQVLTDNADEFRIKVHLRITNDFVMELLSRSRSLEVISPPHLRERVRKVYEEALKRNE</sequence>
<feature type="domain" description="WYL" evidence="1">
    <location>
        <begin position="124"/>
        <end position="190"/>
    </location>
</feature>
<organism evidence="3 4">
    <name type="scientific">Phocaeicola intestinalis</name>
    <dbReference type="NCBI Taxonomy" id="2762212"/>
    <lineage>
        <taxon>Bacteria</taxon>
        <taxon>Pseudomonadati</taxon>
        <taxon>Bacteroidota</taxon>
        <taxon>Bacteroidia</taxon>
        <taxon>Bacteroidales</taxon>
        <taxon>Bacteroidaceae</taxon>
        <taxon>Phocaeicola</taxon>
    </lineage>
</organism>
<comment type="caution">
    <text evidence="3">The sequence shown here is derived from an EMBL/GenBank/DDBJ whole genome shotgun (WGS) entry which is preliminary data.</text>
</comment>
<dbReference type="EMBL" id="JACSPP010000069">
    <property type="protein sequence ID" value="MBD8041795.1"/>
    <property type="molecule type" value="Genomic_DNA"/>
</dbReference>
<gene>
    <name evidence="3" type="ORF">H9625_15385</name>
</gene>
<reference evidence="3 4" key="1">
    <citation type="submission" date="2020-08" db="EMBL/GenBank/DDBJ databases">
        <title>A Genomic Blueprint of the Chicken Gut Microbiome.</title>
        <authorList>
            <person name="Gilroy R."/>
            <person name="Ravi A."/>
            <person name="Getino M."/>
            <person name="Pursley I."/>
            <person name="Horton D.L."/>
            <person name="Alikhan N.-F."/>
            <person name="Baker D."/>
            <person name="Gharbi K."/>
            <person name="Hall N."/>
            <person name="Watson M."/>
            <person name="Adriaenssens E.M."/>
            <person name="Foster-Nyarko E."/>
            <person name="Jarju S."/>
            <person name="Secka A."/>
            <person name="Antonio M."/>
            <person name="Oren A."/>
            <person name="Chaudhuri R."/>
            <person name="La Ragione R.M."/>
            <person name="Hildebrand F."/>
            <person name="Pallen M.J."/>
        </authorList>
    </citation>
    <scope>NUCLEOTIDE SEQUENCE [LARGE SCALE GENOMIC DNA]</scope>
    <source>
        <strain evidence="3 4">Sa1CVN1</strain>
    </source>
</reference>
<accession>A0ABR8YC54</accession>
<keyword evidence="4" id="KW-1185">Reference proteome</keyword>
<dbReference type="PROSITE" id="PS52050">
    <property type="entry name" value="WYL"/>
    <property type="match status" value="1"/>
</dbReference>
<dbReference type="PANTHER" id="PTHR34580:SF9">
    <property type="entry name" value="SLL5097 PROTEIN"/>
    <property type="match status" value="1"/>
</dbReference>
<dbReference type="PANTHER" id="PTHR34580">
    <property type="match status" value="1"/>
</dbReference>
<name>A0ABR8YC54_9BACT</name>
<evidence type="ECO:0000259" key="1">
    <source>
        <dbReference type="Pfam" id="PF13280"/>
    </source>
</evidence>
<evidence type="ECO:0000259" key="2">
    <source>
        <dbReference type="Pfam" id="PF25583"/>
    </source>
</evidence>
<dbReference type="RefSeq" id="WP_191765204.1">
    <property type="nucleotide sequence ID" value="NZ_JACSPP010000069.1"/>
</dbReference>
<dbReference type="InterPro" id="IPR026881">
    <property type="entry name" value="WYL_dom"/>
</dbReference>
<proteinExistence type="predicted"/>
<dbReference type="Pfam" id="PF25583">
    <property type="entry name" value="WCX"/>
    <property type="match status" value="1"/>
</dbReference>
<evidence type="ECO:0000313" key="3">
    <source>
        <dbReference type="EMBL" id="MBD8041795.1"/>
    </source>
</evidence>
<dbReference type="InterPro" id="IPR051534">
    <property type="entry name" value="CBASS_pafABC_assoc_protein"/>
</dbReference>
<evidence type="ECO:0000313" key="4">
    <source>
        <dbReference type="Proteomes" id="UP000620874"/>
    </source>
</evidence>
<dbReference type="InterPro" id="IPR057727">
    <property type="entry name" value="WCX_dom"/>
</dbReference>
<protein>
    <submittedName>
        <fullName evidence="3">WYL domain-containing protein</fullName>
    </submittedName>
</protein>
<dbReference type="Pfam" id="PF13280">
    <property type="entry name" value="WYL"/>
    <property type="match status" value="1"/>
</dbReference>
<dbReference type="Proteomes" id="UP000620874">
    <property type="component" value="Unassembled WGS sequence"/>
</dbReference>